<feature type="domain" description="Carboxylesterase type B" evidence="9">
    <location>
        <begin position="39"/>
        <end position="542"/>
    </location>
</feature>
<dbReference type="FunFam" id="3.40.50.1820:FF:000213">
    <property type="entry name" value="Carboxylic ester hydrolase"/>
    <property type="match status" value="1"/>
</dbReference>
<evidence type="ECO:0000259" key="9">
    <source>
        <dbReference type="Pfam" id="PF00135"/>
    </source>
</evidence>
<dbReference type="AlphaFoldDB" id="A0A167Y0H7"/>
<keyword evidence="6" id="KW-0443">Lipid metabolism</keyword>
<evidence type="ECO:0000256" key="1">
    <source>
        <dbReference type="ARBA" id="ARBA00004613"/>
    </source>
</evidence>
<dbReference type="PANTHER" id="PTHR11559">
    <property type="entry name" value="CARBOXYLESTERASE"/>
    <property type="match status" value="1"/>
</dbReference>
<dbReference type="EMBL" id="AZGZ01000016">
    <property type="protein sequence ID" value="KZZ90707.1"/>
    <property type="molecule type" value="Genomic_DNA"/>
</dbReference>
<dbReference type="VEuPathDB" id="FungiDB:AAP_03802"/>
<dbReference type="InterPro" id="IPR029058">
    <property type="entry name" value="AB_hydrolase_fold"/>
</dbReference>
<reference evidence="10 11" key="1">
    <citation type="journal article" date="2016" name="Genome Biol. Evol.">
        <title>Divergent and convergent evolution of fungal pathogenicity.</title>
        <authorList>
            <person name="Shang Y."/>
            <person name="Xiao G."/>
            <person name="Zheng P."/>
            <person name="Cen K."/>
            <person name="Zhan S."/>
            <person name="Wang C."/>
        </authorList>
    </citation>
    <scope>NUCLEOTIDE SEQUENCE [LARGE SCALE GENOMIC DNA]</scope>
    <source>
        <strain evidence="10 11">ARSEF 7405</strain>
    </source>
</reference>
<dbReference type="PROSITE" id="PS00122">
    <property type="entry name" value="CARBOXYLESTERASE_B_1"/>
    <property type="match status" value="1"/>
</dbReference>
<evidence type="ECO:0000256" key="4">
    <source>
        <dbReference type="ARBA" id="ARBA00022729"/>
    </source>
</evidence>
<sequence>MIISRLISVISLAAAANAGLLGLGTPTVVIPSPDATITGAASAGVDAFKGIPFAVPPVGRNRLKPPQPITQSMGSIHASEYGPACPQLYFSVEYDEGVIPTDALGRLMNTPIFQRVANNDEDCLTLHIWRPSNVKPGAKLPVLFWIFGGGFEIGASSQYDGTQWVQTSIRMGQPIIFIAVSYRVGGFGFLPGKEIKEAGAGNLGLLDQRLGLQWVSDNIESFGGDPDKVTIWGESAGAISVFEQMMLYGGNNTYKNRTLFRAGIMNSGSLVPAQDIDSPKAQHIFNTVATKAGCQGQKDVVECLRSLDYTTFLNACNSVRSFLSYGSVALSYVPRPDGLSLPESPDILVKSGRFARVPMIIGDQEDEGTVFSFTESNITNHDELVGYVHDYYFNDGTWEVMNDLVNQYNDTAENGSPFRTGHLNNIYPEFKRISALLGDVVFTLTRRVMLNLVKSVDSGIKTWTYLATYDYGLPILGTFHGSDIIQVMNGVRDDYAARGFKQWYISFVNHLDPNKGKDAKYLEWPEWTPESPHMVNVAADSASLMTDDFRSGAYNVINDNVEQFRV</sequence>
<evidence type="ECO:0000256" key="3">
    <source>
        <dbReference type="ARBA" id="ARBA00022525"/>
    </source>
</evidence>
<dbReference type="InterPro" id="IPR002018">
    <property type="entry name" value="CarbesteraseB"/>
</dbReference>
<proteinExistence type="inferred from homology"/>
<keyword evidence="3" id="KW-0964">Secreted</keyword>
<dbReference type="ESTHER" id="9euro-a0a167y0h7">
    <property type="family name" value="Fungal_carboxylesterase_lipase"/>
</dbReference>
<evidence type="ECO:0000313" key="11">
    <source>
        <dbReference type="Proteomes" id="UP000242877"/>
    </source>
</evidence>
<dbReference type="SUPFAM" id="SSF53474">
    <property type="entry name" value="alpha/beta-Hydrolases"/>
    <property type="match status" value="1"/>
</dbReference>
<dbReference type="EC" id="3.1.1.-" evidence="8"/>
<dbReference type="Pfam" id="PF00135">
    <property type="entry name" value="COesterase"/>
    <property type="match status" value="1"/>
</dbReference>
<keyword evidence="5 8" id="KW-0378">Hydrolase</keyword>
<keyword evidence="7" id="KW-0325">Glycoprotein</keyword>
<dbReference type="GO" id="GO:0005576">
    <property type="term" value="C:extracellular region"/>
    <property type="evidence" value="ECO:0007669"/>
    <property type="project" value="UniProtKB-SubCell"/>
</dbReference>
<evidence type="ECO:0000256" key="7">
    <source>
        <dbReference type="ARBA" id="ARBA00023180"/>
    </source>
</evidence>
<dbReference type="InterPro" id="IPR050309">
    <property type="entry name" value="Type-B_Carboxylest/Lipase"/>
</dbReference>
<evidence type="ECO:0000313" key="10">
    <source>
        <dbReference type="EMBL" id="KZZ90707.1"/>
    </source>
</evidence>
<evidence type="ECO:0000256" key="5">
    <source>
        <dbReference type="ARBA" id="ARBA00022801"/>
    </source>
</evidence>
<dbReference type="InterPro" id="IPR019826">
    <property type="entry name" value="Carboxylesterase_B_AS"/>
</dbReference>
<dbReference type="Proteomes" id="UP000242877">
    <property type="component" value="Unassembled WGS sequence"/>
</dbReference>
<accession>A0A167Y0H7</accession>
<dbReference type="GO" id="GO:0016787">
    <property type="term" value="F:hydrolase activity"/>
    <property type="evidence" value="ECO:0007669"/>
    <property type="project" value="UniProtKB-KW"/>
</dbReference>
<keyword evidence="11" id="KW-1185">Reference proteome</keyword>
<organism evidence="10 11">
    <name type="scientific">Ascosphaera apis ARSEF 7405</name>
    <dbReference type="NCBI Taxonomy" id="392613"/>
    <lineage>
        <taxon>Eukaryota</taxon>
        <taxon>Fungi</taxon>
        <taxon>Dikarya</taxon>
        <taxon>Ascomycota</taxon>
        <taxon>Pezizomycotina</taxon>
        <taxon>Eurotiomycetes</taxon>
        <taxon>Eurotiomycetidae</taxon>
        <taxon>Onygenales</taxon>
        <taxon>Ascosphaeraceae</taxon>
        <taxon>Ascosphaera</taxon>
    </lineage>
</organism>
<dbReference type="GO" id="GO:0006629">
    <property type="term" value="P:lipid metabolic process"/>
    <property type="evidence" value="ECO:0007669"/>
    <property type="project" value="UniProtKB-KW"/>
</dbReference>
<gene>
    <name evidence="10" type="ORF">AAP_03802</name>
</gene>
<evidence type="ECO:0000256" key="2">
    <source>
        <dbReference type="ARBA" id="ARBA00005964"/>
    </source>
</evidence>
<dbReference type="OrthoDB" id="408631at2759"/>
<feature type="signal peptide" evidence="8">
    <location>
        <begin position="1"/>
        <end position="18"/>
    </location>
</feature>
<keyword evidence="4 8" id="KW-0732">Signal</keyword>
<protein>
    <recommendedName>
        <fullName evidence="8">Carboxylic ester hydrolase</fullName>
        <ecNumber evidence="8">3.1.1.-</ecNumber>
    </recommendedName>
</protein>
<evidence type="ECO:0000256" key="8">
    <source>
        <dbReference type="RuleBase" id="RU361235"/>
    </source>
</evidence>
<dbReference type="Gene3D" id="3.40.50.1820">
    <property type="entry name" value="alpha/beta hydrolase"/>
    <property type="match status" value="1"/>
</dbReference>
<comment type="caution">
    <text evidence="10">The sequence shown here is derived from an EMBL/GenBank/DDBJ whole genome shotgun (WGS) entry which is preliminary data.</text>
</comment>
<feature type="chain" id="PRO_5007749364" description="Carboxylic ester hydrolase" evidence="8">
    <location>
        <begin position="19"/>
        <end position="566"/>
    </location>
</feature>
<name>A0A167Y0H7_9EURO</name>
<comment type="similarity">
    <text evidence="2 8">Belongs to the type-B carboxylesterase/lipase family.</text>
</comment>
<evidence type="ECO:0000256" key="6">
    <source>
        <dbReference type="ARBA" id="ARBA00023098"/>
    </source>
</evidence>
<comment type="subcellular location">
    <subcellularLocation>
        <location evidence="1">Secreted</location>
    </subcellularLocation>
</comment>